<evidence type="ECO:0000313" key="1">
    <source>
        <dbReference type="EMBL" id="UWP60866.1"/>
    </source>
</evidence>
<dbReference type="EMBL" id="CP102290">
    <property type="protein sequence ID" value="UWP60866.1"/>
    <property type="molecule type" value="Genomic_DNA"/>
</dbReference>
<evidence type="ECO:0000313" key="2">
    <source>
        <dbReference type="Proteomes" id="UP001060164"/>
    </source>
</evidence>
<organism evidence="1 2">
    <name type="scientific">Ruminococcus gauvreauii</name>
    <dbReference type="NCBI Taxonomy" id="438033"/>
    <lineage>
        <taxon>Bacteria</taxon>
        <taxon>Bacillati</taxon>
        <taxon>Bacillota</taxon>
        <taxon>Clostridia</taxon>
        <taxon>Eubacteriales</taxon>
        <taxon>Oscillospiraceae</taxon>
        <taxon>Ruminococcus</taxon>
    </lineage>
</organism>
<name>A0ABY5VKY7_9FIRM</name>
<protein>
    <submittedName>
        <fullName evidence="1">Uncharacterized protein</fullName>
    </submittedName>
</protein>
<dbReference type="Proteomes" id="UP001060164">
    <property type="component" value="Chromosome"/>
</dbReference>
<proteinExistence type="predicted"/>
<reference evidence="1" key="1">
    <citation type="journal article" date="2022" name="Cell">
        <title>Design, construction, and in vivo augmentation of a complex gut microbiome.</title>
        <authorList>
            <person name="Cheng A.G."/>
            <person name="Ho P.Y."/>
            <person name="Aranda-Diaz A."/>
            <person name="Jain S."/>
            <person name="Yu F.B."/>
            <person name="Meng X."/>
            <person name="Wang M."/>
            <person name="Iakiviak M."/>
            <person name="Nagashima K."/>
            <person name="Zhao A."/>
            <person name="Murugkar P."/>
            <person name="Patil A."/>
            <person name="Atabakhsh K."/>
            <person name="Weakley A."/>
            <person name="Yan J."/>
            <person name="Brumbaugh A.R."/>
            <person name="Higginbottom S."/>
            <person name="Dimas A."/>
            <person name="Shiver A.L."/>
            <person name="Deutschbauer A."/>
            <person name="Neff N."/>
            <person name="Sonnenburg J.L."/>
            <person name="Huang K.C."/>
            <person name="Fischbach M.A."/>
        </authorList>
    </citation>
    <scope>NUCLEOTIDE SEQUENCE</scope>
    <source>
        <strain evidence="1">DSM 19829</strain>
    </source>
</reference>
<keyword evidence="2" id="KW-1185">Reference proteome</keyword>
<accession>A0ABY5VKY7</accession>
<gene>
    <name evidence="1" type="ORF">NQ502_07495</name>
</gene>
<sequence>MENTKKNLMQELRNIPSEFLDVITQVIENHENEVIAHMRNISIIHTTDALLEAKQTDEKIILLLQKHYDLRRSEAEKALKQAKNRSAK</sequence>
<dbReference type="RefSeq" id="WP_028527565.1">
    <property type="nucleotide sequence ID" value="NZ_CABLBR010000003.1"/>
</dbReference>